<organism evidence="1 2">
    <name type="scientific">Streptomyces finlayi</name>
    <dbReference type="NCBI Taxonomy" id="67296"/>
    <lineage>
        <taxon>Bacteria</taxon>
        <taxon>Bacillati</taxon>
        <taxon>Actinomycetota</taxon>
        <taxon>Actinomycetes</taxon>
        <taxon>Kitasatosporales</taxon>
        <taxon>Streptomycetaceae</taxon>
        <taxon>Streptomyces</taxon>
    </lineage>
</organism>
<dbReference type="EMBL" id="BMVC01000019">
    <property type="protein sequence ID" value="GHD13545.1"/>
    <property type="molecule type" value="Genomic_DNA"/>
</dbReference>
<gene>
    <name evidence="1" type="ORF">GCM10010334_71890</name>
</gene>
<proteinExistence type="predicted"/>
<dbReference type="AlphaFoldDB" id="A0A919CDS6"/>
<reference evidence="1" key="2">
    <citation type="submission" date="2020-09" db="EMBL/GenBank/DDBJ databases">
        <authorList>
            <person name="Sun Q."/>
            <person name="Ohkuma M."/>
        </authorList>
    </citation>
    <scope>NUCLEOTIDE SEQUENCE</scope>
    <source>
        <strain evidence="1">JCM 4637</strain>
    </source>
</reference>
<evidence type="ECO:0000313" key="2">
    <source>
        <dbReference type="Proteomes" id="UP000638353"/>
    </source>
</evidence>
<protein>
    <submittedName>
        <fullName evidence="1">Uncharacterized protein</fullName>
    </submittedName>
</protein>
<sequence length="129" mass="13385">MRPVRAHGTTAGATVAASGTLCGPDGSGVPCSRITWAFVPLMPNAETAERRGWPVVGQSVRSVRSSTAPALQSTCEVGRSTCKVRGRTPFRIAKTILITPATPAAACACPMLDLMPPSSRGRSAGRPRP</sequence>
<evidence type="ECO:0000313" key="1">
    <source>
        <dbReference type="EMBL" id="GHD13545.1"/>
    </source>
</evidence>
<name>A0A919CDS6_9ACTN</name>
<comment type="caution">
    <text evidence="1">The sequence shown here is derived from an EMBL/GenBank/DDBJ whole genome shotgun (WGS) entry which is preliminary data.</text>
</comment>
<accession>A0A919CDS6</accession>
<reference evidence="1" key="1">
    <citation type="journal article" date="2014" name="Int. J. Syst. Evol. Microbiol.">
        <title>Complete genome sequence of Corynebacterium casei LMG S-19264T (=DSM 44701T), isolated from a smear-ripened cheese.</title>
        <authorList>
            <consortium name="US DOE Joint Genome Institute (JGI-PGF)"/>
            <person name="Walter F."/>
            <person name="Albersmeier A."/>
            <person name="Kalinowski J."/>
            <person name="Ruckert C."/>
        </authorList>
    </citation>
    <scope>NUCLEOTIDE SEQUENCE</scope>
    <source>
        <strain evidence="1">JCM 4637</strain>
    </source>
</reference>
<dbReference type="Proteomes" id="UP000638353">
    <property type="component" value="Unassembled WGS sequence"/>
</dbReference>